<dbReference type="SMART" id="SM00382">
    <property type="entry name" value="AAA"/>
    <property type="match status" value="1"/>
</dbReference>
<dbReference type="OMA" id="HIFKQQK"/>
<evidence type="ECO:0000259" key="9">
    <source>
        <dbReference type="SMART" id="SM00382"/>
    </source>
</evidence>
<evidence type="ECO:0000256" key="3">
    <source>
        <dbReference type="ARBA" id="ARBA00022618"/>
    </source>
</evidence>
<dbReference type="Pfam" id="PF09079">
    <property type="entry name" value="WHD_Cdc6"/>
    <property type="match status" value="1"/>
</dbReference>
<organism evidence="11 12">
    <name type="scientific">Syncephalastrum racemosum</name>
    <name type="common">Filamentous fungus</name>
    <dbReference type="NCBI Taxonomy" id="13706"/>
    <lineage>
        <taxon>Eukaryota</taxon>
        <taxon>Fungi</taxon>
        <taxon>Fungi incertae sedis</taxon>
        <taxon>Mucoromycota</taxon>
        <taxon>Mucoromycotina</taxon>
        <taxon>Mucoromycetes</taxon>
        <taxon>Mucorales</taxon>
        <taxon>Syncephalastraceae</taxon>
        <taxon>Syncephalastrum</taxon>
    </lineage>
</organism>
<keyword evidence="6" id="KW-0131">Cell cycle</keyword>
<dbReference type="InterPro" id="IPR003593">
    <property type="entry name" value="AAA+_ATPase"/>
</dbReference>
<dbReference type="InterPro" id="IPR050311">
    <property type="entry name" value="ORC1/CDC6"/>
</dbReference>
<comment type="caution">
    <text evidence="11">The sequence shown here is derived from an EMBL/GenBank/DDBJ whole genome shotgun (WGS) entry which is preliminary data.</text>
</comment>
<dbReference type="InterPro" id="IPR003959">
    <property type="entry name" value="ATPase_AAA_core"/>
</dbReference>
<dbReference type="InParanoid" id="A0A1X2HNP8"/>
<evidence type="ECO:0000256" key="4">
    <source>
        <dbReference type="ARBA" id="ARBA00022705"/>
    </source>
</evidence>
<dbReference type="Pfam" id="PF00004">
    <property type="entry name" value="AAA"/>
    <property type="match status" value="1"/>
</dbReference>
<comment type="similarity">
    <text evidence="2 7">Belongs to the CDC6/cdc18 family.</text>
</comment>
<dbReference type="SUPFAM" id="SSF46785">
    <property type="entry name" value="Winged helix' DNA-binding domain"/>
    <property type="match status" value="1"/>
</dbReference>
<dbReference type="PANTHER" id="PTHR10763:SF26">
    <property type="entry name" value="CELL DIVISION CONTROL PROTEIN 6 HOMOLOG"/>
    <property type="match status" value="1"/>
</dbReference>
<dbReference type="PANTHER" id="PTHR10763">
    <property type="entry name" value="CELL DIVISION CONTROL PROTEIN 6-RELATED"/>
    <property type="match status" value="1"/>
</dbReference>
<dbReference type="Gene3D" id="1.10.10.10">
    <property type="entry name" value="Winged helix-like DNA-binding domain superfamily/Winged helix DNA-binding domain"/>
    <property type="match status" value="1"/>
</dbReference>
<keyword evidence="5" id="KW-0539">Nucleus</keyword>
<dbReference type="Gene3D" id="3.40.50.300">
    <property type="entry name" value="P-loop containing nucleotide triphosphate hydrolases"/>
    <property type="match status" value="1"/>
</dbReference>
<comment type="subcellular location">
    <subcellularLocation>
        <location evidence="1">Nucleus</location>
    </subcellularLocation>
</comment>
<keyword evidence="11" id="KW-0378">Hydrolase</keyword>
<dbReference type="Pfam" id="PF22606">
    <property type="entry name" value="Cdc6-ORC-like_ATPase_lid"/>
    <property type="match status" value="1"/>
</dbReference>
<feature type="domain" description="Cdc6 C-terminal" evidence="10">
    <location>
        <begin position="403"/>
        <end position="484"/>
    </location>
</feature>
<dbReference type="GO" id="GO:0140463">
    <property type="term" value="F:chromatin-protein adaptor activity"/>
    <property type="evidence" value="ECO:0007669"/>
    <property type="project" value="EnsemblFungi"/>
</dbReference>
<dbReference type="GO" id="GO:0000785">
    <property type="term" value="C:chromatin"/>
    <property type="evidence" value="ECO:0007669"/>
    <property type="project" value="EnsemblFungi"/>
</dbReference>
<dbReference type="GO" id="GO:0033314">
    <property type="term" value="P:mitotic DNA replication checkpoint signaling"/>
    <property type="evidence" value="ECO:0007669"/>
    <property type="project" value="EnsemblFungi"/>
</dbReference>
<reference evidence="11 12" key="1">
    <citation type="submission" date="2016-07" db="EMBL/GenBank/DDBJ databases">
        <title>Pervasive Adenine N6-methylation of Active Genes in Fungi.</title>
        <authorList>
            <consortium name="DOE Joint Genome Institute"/>
            <person name="Mondo S.J."/>
            <person name="Dannebaum R.O."/>
            <person name="Kuo R.C."/>
            <person name="Labutti K."/>
            <person name="Haridas S."/>
            <person name="Kuo A."/>
            <person name="Salamov A."/>
            <person name="Ahrendt S.R."/>
            <person name="Lipzen A."/>
            <person name="Sullivan W."/>
            <person name="Andreopoulos W.B."/>
            <person name="Clum A."/>
            <person name="Lindquist E."/>
            <person name="Daum C."/>
            <person name="Ramamoorthy G.K."/>
            <person name="Gryganskyi A."/>
            <person name="Culley D."/>
            <person name="Magnuson J.K."/>
            <person name="James T.Y."/>
            <person name="O'Malley M.A."/>
            <person name="Stajich J.E."/>
            <person name="Spatafora J.W."/>
            <person name="Visel A."/>
            <person name="Grigoriev I.V."/>
        </authorList>
    </citation>
    <scope>NUCLEOTIDE SEQUENCE [LARGE SCALE GENOMIC DNA]</scope>
    <source>
        <strain evidence="11 12">NRRL 2496</strain>
    </source>
</reference>
<accession>A0A1X2HNP8</accession>
<evidence type="ECO:0000256" key="2">
    <source>
        <dbReference type="ARBA" id="ARBA00006184"/>
    </source>
</evidence>
<evidence type="ECO:0000256" key="6">
    <source>
        <dbReference type="ARBA" id="ARBA00023306"/>
    </source>
</evidence>
<dbReference type="PIRSF" id="PIRSF001767">
    <property type="entry name" value="Cdc6"/>
    <property type="match status" value="1"/>
</dbReference>
<dbReference type="GO" id="GO:0016887">
    <property type="term" value="F:ATP hydrolysis activity"/>
    <property type="evidence" value="ECO:0007669"/>
    <property type="project" value="InterPro"/>
</dbReference>
<dbReference type="InterPro" id="IPR016314">
    <property type="entry name" value="Cdc6/18"/>
</dbReference>
<name>A0A1X2HNP8_SYNRA</name>
<dbReference type="Gene3D" id="1.10.8.60">
    <property type="match status" value="1"/>
</dbReference>
<protein>
    <recommendedName>
        <fullName evidence="7">Cell division control protein</fullName>
    </recommendedName>
</protein>
<evidence type="ECO:0000256" key="7">
    <source>
        <dbReference type="PIRNR" id="PIRNR001767"/>
    </source>
</evidence>
<dbReference type="GO" id="GO:0005524">
    <property type="term" value="F:ATP binding"/>
    <property type="evidence" value="ECO:0007669"/>
    <property type="project" value="InterPro"/>
</dbReference>
<sequence length="500" mass="56501">MLRRSQSKENALSPSKSNCAKRTSPKRRLSGPDEVDLPTPPSTPSKRQCVTPSPVRRLTKQLDRVLVNQQVNIPRAAAVLEEKKKQQQQKINYCDKENTAPEQQQKDTTRARNVYQEAKALFRRSTLPERLVGRENERKRLLDFWETHVSDNKPGCLYISGSPGTGKTALLTDIMRAKKYDHQKVKFVTINCMSVSEPKAIYTKLFTELKPRGKLTDPVKDAETLLTTGTPLNVVFLDEIDQLSTRHQDVLYKLFEWASSPTSRLVLIGIANALNMTDRLLPRLRTKNCEPELLNFNPYQVADITAIIKDRLATLSTTVIQPAAIEMCARKVAASMGDLRTALDICRRAIELAETEHKKTQSTDIKPATIPHVLRVLNAVFGSPTKQKLRQLNLQQKVVLAVLMIMVRQAKRHPNQHITVGKFRKQYASLCAQSDEITPVSSHELSDVLSMLETSSLVSVGKSKEEQLRRIHLSVQESEINDMVTEVPLLKTWVDYVSPE</sequence>
<feature type="domain" description="AAA+ ATPase" evidence="9">
    <location>
        <begin position="153"/>
        <end position="290"/>
    </location>
</feature>
<evidence type="ECO:0000313" key="11">
    <source>
        <dbReference type="EMBL" id="ORZ00506.1"/>
    </source>
</evidence>
<dbReference type="GO" id="GO:1902975">
    <property type="term" value="P:mitotic DNA replication initiation"/>
    <property type="evidence" value="ECO:0007669"/>
    <property type="project" value="EnsemblFungi"/>
</dbReference>
<dbReference type="InterPro" id="IPR027417">
    <property type="entry name" value="P-loop_NTPase"/>
</dbReference>
<dbReference type="FunCoup" id="A0A1X2HNP8">
    <property type="interactions" value="499"/>
</dbReference>
<evidence type="ECO:0000313" key="12">
    <source>
        <dbReference type="Proteomes" id="UP000242180"/>
    </source>
</evidence>
<dbReference type="SMART" id="SM01074">
    <property type="entry name" value="Cdc6_C"/>
    <property type="match status" value="1"/>
</dbReference>
<dbReference type="STRING" id="13706.A0A1X2HNP8"/>
<dbReference type="AlphaFoldDB" id="A0A1X2HNP8"/>
<feature type="compositionally biased region" description="Polar residues" evidence="8">
    <location>
        <begin position="8"/>
        <end position="21"/>
    </location>
</feature>
<dbReference type="InterPro" id="IPR054425">
    <property type="entry name" value="Cdc6_ORC1-like_ATPase_lid"/>
</dbReference>
<keyword evidence="4" id="KW-0235">DNA replication</keyword>
<dbReference type="OrthoDB" id="1926878at2759"/>
<dbReference type="InterPro" id="IPR015163">
    <property type="entry name" value="Cdc6_C"/>
</dbReference>
<evidence type="ECO:0000256" key="1">
    <source>
        <dbReference type="ARBA" id="ARBA00004123"/>
    </source>
</evidence>
<evidence type="ECO:0000256" key="5">
    <source>
        <dbReference type="ARBA" id="ARBA00023242"/>
    </source>
</evidence>
<feature type="region of interest" description="Disordered" evidence="8">
    <location>
        <begin position="1"/>
        <end position="54"/>
    </location>
</feature>
<dbReference type="CDD" id="cd00009">
    <property type="entry name" value="AAA"/>
    <property type="match status" value="1"/>
</dbReference>
<dbReference type="InterPro" id="IPR036388">
    <property type="entry name" value="WH-like_DNA-bd_sf"/>
</dbReference>
<keyword evidence="3" id="KW-0132">Cell division</keyword>
<keyword evidence="12" id="KW-1185">Reference proteome</keyword>
<dbReference type="FunFam" id="3.40.50.300:FF:000547">
    <property type="entry name" value="Cell division control protein"/>
    <property type="match status" value="1"/>
</dbReference>
<dbReference type="SUPFAM" id="SSF52540">
    <property type="entry name" value="P-loop containing nucleoside triphosphate hydrolases"/>
    <property type="match status" value="1"/>
</dbReference>
<proteinExistence type="inferred from homology"/>
<dbReference type="GO" id="GO:0005634">
    <property type="term" value="C:nucleus"/>
    <property type="evidence" value="ECO:0007669"/>
    <property type="project" value="UniProtKB-SubCell"/>
</dbReference>
<evidence type="ECO:0000259" key="10">
    <source>
        <dbReference type="SMART" id="SM01074"/>
    </source>
</evidence>
<dbReference type="InterPro" id="IPR036390">
    <property type="entry name" value="WH_DNA-bd_sf"/>
</dbReference>
<dbReference type="GO" id="GO:0140530">
    <property type="term" value="P:MCM complex loading"/>
    <property type="evidence" value="ECO:0007669"/>
    <property type="project" value="EnsemblFungi"/>
</dbReference>
<dbReference type="GO" id="GO:0003688">
    <property type="term" value="F:DNA replication origin binding"/>
    <property type="evidence" value="ECO:0007669"/>
    <property type="project" value="TreeGrafter"/>
</dbReference>
<evidence type="ECO:0000256" key="8">
    <source>
        <dbReference type="SAM" id="MobiDB-lite"/>
    </source>
</evidence>
<dbReference type="GO" id="GO:0051301">
    <property type="term" value="P:cell division"/>
    <property type="evidence" value="ECO:0007669"/>
    <property type="project" value="UniProtKB-UniRule"/>
</dbReference>
<dbReference type="EMBL" id="MCGN01000002">
    <property type="protein sequence ID" value="ORZ00506.1"/>
    <property type="molecule type" value="Genomic_DNA"/>
</dbReference>
<dbReference type="Proteomes" id="UP000242180">
    <property type="component" value="Unassembled WGS sequence"/>
</dbReference>
<gene>
    <name evidence="11" type="ORF">BCR43DRAFT_485337</name>
</gene>